<dbReference type="Proteomes" id="UP000036406">
    <property type="component" value="Chromosome"/>
</dbReference>
<protein>
    <submittedName>
        <fullName evidence="3">Fis family transcriptional regulator</fullName>
    </submittedName>
</protein>
<evidence type="ECO:0000256" key="1">
    <source>
        <dbReference type="ARBA" id="ARBA00023186"/>
    </source>
</evidence>
<dbReference type="PROSITE" id="PS50076">
    <property type="entry name" value="DNAJ_2"/>
    <property type="match status" value="1"/>
</dbReference>
<name>A0A0H4I7Y7_9GAMM</name>
<keyword evidence="1" id="KW-0143">Chaperone</keyword>
<proteinExistence type="predicted"/>
<dbReference type="RefSeq" id="WP_048387999.1">
    <property type="nucleotide sequence ID" value="NZ_CP011494.1"/>
</dbReference>
<evidence type="ECO:0000313" key="4">
    <source>
        <dbReference type="Proteomes" id="UP000036406"/>
    </source>
</evidence>
<sequence length="249" mass="28629">MIKRRPASRRLDNALRYLLPRLTHCQNQAAELLKQQRLPLFGQRYLFFFLGYIAKAEGTIGKADIHYAEALMAALSLNQRQRKRAVHWFTQGKTRGQLGPLRAWWLTMVTPLLAQRAVMLAICLCHSAQLHGRPSQARRYRCEDAIVQSGLPVGVSDDILDHYAAQTWPPATTLPPAPKSYQDACEILGITRHDSLQEAKRIWRRKVSSIHPDKLAQQQLTHTELAAAKERLLRYQQAWEFIKQRHKPS</sequence>
<dbReference type="Gene3D" id="1.10.287.110">
    <property type="entry name" value="DnaJ domain"/>
    <property type="match status" value="1"/>
</dbReference>
<keyword evidence="4" id="KW-1185">Reference proteome</keyword>
<gene>
    <name evidence="3" type="ORF">ABA45_16575</name>
</gene>
<dbReference type="InterPro" id="IPR001623">
    <property type="entry name" value="DnaJ_domain"/>
</dbReference>
<dbReference type="AlphaFoldDB" id="A0A0H4I7Y7"/>
<feature type="domain" description="J" evidence="2">
    <location>
        <begin position="183"/>
        <end position="247"/>
    </location>
</feature>
<dbReference type="PATRIC" id="fig|330734.3.peg.3485"/>
<dbReference type="EMBL" id="CP011494">
    <property type="protein sequence ID" value="AKO53845.1"/>
    <property type="molecule type" value="Genomic_DNA"/>
</dbReference>
<evidence type="ECO:0000259" key="2">
    <source>
        <dbReference type="PROSITE" id="PS50076"/>
    </source>
</evidence>
<dbReference type="KEGG" id="mpq:ABA45_16575"/>
<dbReference type="SUPFAM" id="SSF46565">
    <property type="entry name" value="Chaperone J-domain"/>
    <property type="match status" value="1"/>
</dbReference>
<evidence type="ECO:0000313" key="3">
    <source>
        <dbReference type="EMBL" id="AKO53845.1"/>
    </source>
</evidence>
<dbReference type="InterPro" id="IPR036869">
    <property type="entry name" value="J_dom_sf"/>
</dbReference>
<reference evidence="3 4" key="1">
    <citation type="submission" date="2015-05" db="EMBL/GenBank/DDBJ databases">
        <title>Complete genome of Marinobacter psychrophilus strain 20041T isolated from sea-ice of the Canadian Basin.</title>
        <authorList>
            <person name="Song L."/>
            <person name="Ren L."/>
            <person name="Yu Y."/>
            <person name="Wang X."/>
        </authorList>
    </citation>
    <scope>NUCLEOTIDE SEQUENCE [LARGE SCALE GENOMIC DNA]</scope>
    <source>
        <strain evidence="3 4">20041</strain>
    </source>
</reference>
<accession>A0A0H4I7Y7</accession>
<dbReference type="STRING" id="330734.ABA45_16575"/>
<organism evidence="3 4">
    <name type="scientific">Marinobacter psychrophilus</name>
    <dbReference type="NCBI Taxonomy" id="330734"/>
    <lineage>
        <taxon>Bacteria</taxon>
        <taxon>Pseudomonadati</taxon>
        <taxon>Pseudomonadota</taxon>
        <taxon>Gammaproteobacteria</taxon>
        <taxon>Pseudomonadales</taxon>
        <taxon>Marinobacteraceae</taxon>
        <taxon>Marinobacter</taxon>
    </lineage>
</organism>